<dbReference type="Gene3D" id="1.25.40.10">
    <property type="entry name" value="Tetratricopeptide repeat domain"/>
    <property type="match status" value="1"/>
</dbReference>
<dbReference type="SMART" id="SM00671">
    <property type="entry name" value="SEL1"/>
    <property type="match status" value="4"/>
</dbReference>
<dbReference type="Proteomes" id="UP001352223">
    <property type="component" value="Unassembled WGS sequence"/>
</dbReference>
<gene>
    <name evidence="1" type="ORF">OKJ48_09930</name>
</gene>
<protein>
    <submittedName>
        <fullName evidence="1">Sel1 repeat family protein</fullName>
    </submittedName>
</protein>
<comment type="caution">
    <text evidence="1">The sequence shown here is derived from an EMBL/GenBank/DDBJ whole genome shotgun (WGS) entry which is preliminary data.</text>
</comment>
<dbReference type="InterPro" id="IPR006597">
    <property type="entry name" value="Sel1-like"/>
</dbReference>
<accession>A0ABU6C7V0</accession>
<dbReference type="SUPFAM" id="SSF81901">
    <property type="entry name" value="HCP-like"/>
    <property type="match status" value="1"/>
</dbReference>
<dbReference type="InterPro" id="IPR011990">
    <property type="entry name" value="TPR-like_helical_dom_sf"/>
</dbReference>
<evidence type="ECO:0000313" key="1">
    <source>
        <dbReference type="EMBL" id="MEB3960559.1"/>
    </source>
</evidence>
<dbReference type="Pfam" id="PF08238">
    <property type="entry name" value="Sel1"/>
    <property type="match status" value="5"/>
</dbReference>
<dbReference type="PANTHER" id="PTHR11102:SF160">
    <property type="entry name" value="ERAD-ASSOCIATED E3 UBIQUITIN-PROTEIN LIGASE COMPONENT HRD3"/>
    <property type="match status" value="1"/>
</dbReference>
<keyword evidence="2" id="KW-1185">Reference proteome</keyword>
<sequence length="254" mass="27148">MSKWADSRVLREFFDAIADKDVQATSARLPGIREGAASGDPSCHEALGAFALEVEGDHSQAYEHLKVAADAGIPSAQRGLGHLLEEGDRKDHTAAAALFRKAAYQGDPFAQYNLAGMYLRGDGVAQSDNKGLRFLDMAARGGVSEAAVQLADIRLAQEDFAGARRTLERHIQLSDDLPPASALNFAAMCYQGVGGPVDKIKAMGGSLKAAQLGDRDTGLGYARTVLDELKLTKGDIRQAIEWAHVGNWALSLTR</sequence>
<dbReference type="PANTHER" id="PTHR11102">
    <property type="entry name" value="SEL-1-LIKE PROTEIN"/>
    <property type="match status" value="1"/>
</dbReference>
<dbReference type="InterPro" id="IPR050767">
    <property type="entry name" value="Sel1_AlgK"/>
</dbReference>
<proteinExistence type="predicted"/>
<name>A0ABU6C7V0_9ACTN</name>
<reference evidence="1 2" key="1">
    <citation type="submission" date="2022-10" db="EMBL/GenBank/DDBJ databases">
        <authorList>
            <person name="Xie J."/>
            <person name="Shen N."/>
        </authorList>
    </citation>
    <scope>NUCLEOTIDE SEQUENCE [LARGE SCALE GENOMIC DNA]</scope>
    <source>
        <strain evidence="1 2">DSM 41681</strain>
    </source>
</reference>
<organism evidence="1 2">
    <name type="scientific">Streptomyces kunmingensis</name>
    <dbReference type="NCBI Taxonomy" id="68225"/>
    <lineage>
        <taxon>Bacteria</taxon>
        <taxon>Bacillati</taxon>
        <taxon>Actinomycetota</taxon>
        <taxon>Actinomycetes</taxon>
        <taxon>Kitasatosporales</taxon>
        <taxon>Streptomycetaceae</taxon>
        <taxon>Streptomyces</taxon>
    </lineage>
</organism>
<dbReference type="EMBL" id="JAOZYB010000055">
    <property type="protein sequence ID" value="MEB3960559.1"/>
    <property type="molecule type" value="Genomic_DNA"/>
</dbReference>
<evidence type="ECO:0000313" key="2">
    <source>
        <dbReference type="Proteomes" id="UP001352223"/>
    </source>
</evidence>
<dbReference type="RefSeq" id="WP_324767664.1">
    <property type="nucleotide sequence ID" value="NZ_BAAATS010000031.1"/>
</dbReference>